<evidence type="ECO:0000313" key="5">
    <source>
        <dbReference type="EMBL" id="RIW13091.1"/>
    </source>
</evidence>
<evidence type="ECO:0000256" key="1">
    <source>
        <dbReference type="ARBA" id="ARBA00006739"/>
    </source>
</evidence>
<sequence>MEKYSVALIIVTFNRLKTLKRNLEFVRRQKRLPEYVVIVENGSTDGTLEFLESQSELDFLPIGENIGWSGGLDAGMTFAKQKWNPDFFWLMDDDSFPNADVLSTLISKLSVQNEPGIMGLIGCNFKYGMPYVPEPAPNVREVDFVLVDNALISKEVVEKIGNLDPGYFIMAEDYEYCKRAKKYGFKVWLWRDGNELVERLHLGSQLSSRSIIWRGYYHSRNHLLILRDYPSLKDSLGYIHRHGKFILHAVLFGKNKWEVVKFRFMGIWDGLRGIKGKRVDPLTLKRIPLK</sequence>
<organism evidence="5 6">
    <name type="scientific">Algoriphagus lacus</name>
    <dbReference type="NCBI Taxonomy" id="2056311"/>
    <lineage>
        <taxon>Bacteria</taxon>
        <taxon>Pseudomonadati</taxon>
        <taxon>Bacteroidota</taxon>
        <taxon>Cytophagia</taxon>
        <taxon>Cytophagales</taxon>
        <taxon>Cyclobacteriaceae</taxon>
        <taxon>Algoriphagus</taxon>
    </lineage>
</organism>
<dbReference type="OrthoDB" id="9771846at2"/>
<dbReference type="Pfam" id="PF00535">
    <property type="entry name" value="Glycos_transf_2"/>
    <property type="match status" value="1"/>
</dbReference>
<dbReference type="InterPro" id="IPR001173">
    <property type="entry name" value="Glyco_trans_2-like"/>
</dbReference>
<keyword evidence="6" id="KW-1185">Reference proteome</keyword>
<name>A0A418PMX7_9BACT</name>
<dbReference type="RefSeq" id="WP_119479044.1">
    <property type="nucleotide sequence ID" value="NZ_QXML01000010.1"/>
</dbReference>
<evidence type="ECO:0000256" key="3">
    <source>
        <dbReference type="ARBA" id="ARBA00022679"/>
    </source>
</evidence>
<dbReference type="PANTHER" id="PTHR43179">
    <property type="entry name" value="RHAMNOSYLTRANSFERASE WBBL"/>
    <property type="match status" value="1"/>
</dbReference>
<comment type="caution">
    <text evidence="5">The sequence shown here is derived from an EMBL/GenBank/DDBJ whole genome shotgun (WGS) entry which is preliminary data.</text>
</comment>
<dbReference type="GO" id="GO:0016757">
    <property type="term" value="F:glycosyltransferase activity"/>
    <property type="evidence" value="ECO:0007669"/>
    <property type="project" value="UniProtKB-KW"/>
</dbReference>
<dbReference type="EMBL" id="QXML01000010">
    <property type="protein sequence ID" value="RIW13091.1"/>
    <property type="molecule type" value="Genomic_DNA"/>
</dbReference>
<protein>
    <submittedName>
        <fullName evidence="5">Glycosyltransferase</fullName>
    </submittedName>
</protein>
<dbReference type="Gene3D" id="3.90.550.10">
    <property type="entry name" value="Spore Coat Polysaccharide Biosynthesis Protein SpsA, Chain A"/>
    <property type="match status" value="1"/>
</dbReference>
<accession>A0A418PMX7</accession>
<comment type="similarity">
    <text evidence="1">Belongs to the glycosyltransferase 2 family.</text>
</comment>
<feature type="domain" description="Glycosyltransferase 2-like" evidence="4">
    <location>
        <begin position="8"/>
        <end position="114"/>
    </location>
</feature>
<dbReference type="Proteomes" id="UP000283522">
    <property type="component" value="Unassembled WGS sequence"/>
</dbReference>
<evidence type="ECO:0000256" key="2">
    <source>
        <dbReference type="ARBA" id="ARBA00022676"/>
    </source>
</evidence>
<evidence type="ECO:0000313" key="6">
    <source>
        <dbReference type="Proteomes" id="UP000283522"/>
    </source>
</evidence>
<dbReference type="AlphaFoldDB" id="A0A418PMX7"/>
<keyword evidence="3 5" id="KW-0808">Transferase</keyword>
<evidence type="ECO:0000259" key="4">
    <source>
        <dbReference type="Pfam" id="PF00535"/>
    </source>
</evidence>
<dbReference type="PANTHER" id="PTHR43179:SF12">
    <property type="entry name" value="GALACTOFURANOSYLTRANSFERASE GLFT2"/>
    <property type="match status" value="1"/>
</dbReference>
<dbReference type="SUPFAM" id="SSF53448">
    <property type="entry name" value="Nucleotide-diphospho-sugar transferases"/>
    <property type="match status" value="1"/>
</dbReference>
<gene>
    <name evidence="5" type="ORF">D0X99_16910</name>
</gene>
<dbReference type="InterPro" id="IPR029044">
    <property type="entry name" value="Nucleotide-diphossugar_trans"/>
</dbReference>
<keyword evidence="2" id="KW-0328">Glycosyltransferase</keyword>
<proteinExistence type="inferred from homology"/>
<reference evidence="5 6" key="1">
    <citation type="submission" date="2018-09" db="EMBL/GenBank/DDBJ databases">
        <authorList>
            <person name="Wang X."/>
            <person name="Du Z."/>
        </authorList>
    </citation>
    <scope>NUCLEOTIDE SEQUENCE [LARGE SCALE GENOMIC DNA]</scope>
    <source>
        <strain evidence="5 6">N3</strain>
    </source>
</reference>